<dbReference type="GeneID" id="19301468"/>
<organism evidence="3 4">
    <name type="scientific">Gloeophyllum trabeum (strain ATCC 11539 / FP-39264 / Madison 617)</name>
    <name type="common">Brown rot fungus</name>
    <dbReference type="NCBI Taxonomy" id="670483"/>
    <lineage>
        <taxon>Eukaryota</taxon>
        <taxon>Fungi</taxon>
        <taxon>Dikarya</taxon>
        <taxon>Basidiomycota</taxon>
        <taxon>Agaricomycotina</taxon>
        <taxon>Agaricomycetes</taxon>
        <taxon>Gloeophyllales</taxon>
        <taxon>Gloeophyllaceae</taxon>
        <taxon>Gloeophyllum</taxon>
    </lineage>
</organism>
<name>S7QH42_GLOTA</name>
<feature type="region of interest" description="Disordered" evidence="1">
    <location>
        <begin position="52"/>
        <end position="126"/>
    </location>
</feature>
<proteinExistence type="predicted"/>
<dbReference type="AlphaFoldDB" id="S7QH42"/>
<dbReference type="OrthoDB" id="10606542at2759"/>
<evidence type="ECO:0000256" key="2">
    <source>
        <dbReference type="SAM" id="SignalP"/>
    </source>
</evidence>
<dbReference type="Proteomes" id="UP000030669">
    <property type="component" value="Unassembled WGS sequence"/>
</dbReference>
<evidence type="ECO:0000256" key="1">
    <source>
        <dbReference type="SAM" id="MobiDB-lite"/>
    </source>
</evidence>
<accession>S7QH42</accession>
<sequence>MKHCFSLVIIFLIVAFQVMAAPLKARITPPDPEWWGRAVDILSSSVDVSESTTSTVQASLDATISGSHSSHAGHAHSHSQGPSHTGTHSHTASPSYTQTRTDNQHEASNIPTPSGGTRPFEILAPY</sequence>
<protein>
    <submittedName>
        <fullName evidence="3">Uncharacterized protein</fullName>
    </submittedName>
</protein>
<reference evidence="3 4" key="1">
    <citation type="journal article" date="2012" name="Science">
        <title>The Paleozoic origin of enzymatic lignin decomposition reconstructed from 31 fungal genomes.</title>
        <authorList>
            <person name="Floudas D."/>
            <person name="Binder M."/>
            <person name="Riley R."/>
            <person name="Barry K."/>
            <person name="Blanchette R.A."/>
            <person name="Henrissat B."/>
            <person name="Martinez A.T."/>
            <person name="Otillar R."/>
            <person name="Spatafora J.W."/>
            <person name="Yadav J.S."/>
            <person name="Aerts A."/>
            <person name="Benoit I."/>
            <person name="Boyd A."/>
            <person name="Carlson A."/>
            <person name="Copeland A."/>
            <person name="Coutinho P.M."/>
            <person name="de Vries R.P."/>
            <person name="Ferreira P."/>
            <person name="Findley K."/>
            <person name="Foster B."/>
            <person name="Gaskell J."/>
            <person name="Glotzer D."/>
            <person name="Gorecki P."/>
            <person name="Heitman J."/>
            <person name="Hesse C."/>
            <person name="Hori C."/>
            <person name="Igarashi K."/>
            <person name="Jurgens J.A."/>
            <person name="Kallen N."/>
            <person name="Kersten P."/>
            <person name="Kohler A."/>
            <person name="Kuees U."/>
            <person name="Kumar T.K.A."/>
            <person name="Kuo A."/>
            <person name="LaButti K."/>
            <person name="Larrondo L.F."/>
            <person name="Lindquist E."/>
            <person name="Ling A."/>
            <person name="Lombard V."/>
            <person name="Lucas S."/>
            <person name="Lundell T."/>
            <person name="Martin R."/>
            <person name="McLaughlin D.J."/>
            <person name="Morgenstern I."/>
            <person name="Morin E."/>
            <person name="Murat C."/>
            <person name="Nagy L.G."/>
            <person name="Nolan M."/>
            <person name="Ohm R.A."/>
            <person name="Patyshakuliyeva A."/>
            <person name="Rokas A."/>
            <person name="Ruiz-Duenas F.J."/>
            <person name="Sabat G."/>
            <person name="Salamov A."/>
            <person name="Samejima M."/>
            <person name="Schmutz J."/>
            <person name="Slot J.C."/>
            <person name="St John F."/>
            <person name="Stenlid J."/>
            <person name="Sun H."/>
            <person name="Sun S."/>
            <person name="Syed K."/>
            <person name="Tsang A."/>
            <person name="Wiebenga A."/>
            <person name="Young D."/>
            <person name="Pisabarro A."/>
            <person name="Eastwood D.C."/>
            <person name="Martin F."/>
            <person name="Cullen D."/>
            <person name="Grigoriev I.V."/>
            <person name="Hibbett D.S."/>
        </authorList>
    </citation>
    <scope>NUCLEOTIDE SEQUENCE [LARGE SCALE GENOMIC DNA]</scope>
    <source>
        <strain evidence="3 4">ATCC 11539</strain>
    </source>
</reference>
<dbReference type="RefSeq" id="XP_007863698.1">
    <property type="nucleotide sequence ID" value="XM_007865507.1"/>
</dbReference>
<feature type="chain" id="PRO_5004544106" evidence="2">
    <location>
        <begin position="21"/>
        <end position="126"/>
    </location>
</feature>
<evidence type="ECO:0000313" key="4">
    <source>
        <dbReference type="Proteomes" id="UP000030669"/>
    </source>
</evidence>
<dbReference type="HOGENOM" id="CLU_1981804_0_0_1"/>
<evidence type="ECO:0000313" key="3">
    <source>
        <dbReference type="EMBL" id="EPQ58548.1"/>
    </source>
</evidence>
<keyword evidence="2" id="KW-0732">Signal</keyword>
<gene>
    <name evidence="3" type="ORF">GLOTRDRAFT_127047</name>
</gene>
<feature type="compositionally biased region" description="Polar residues" evidence="1">
    <location>
        <begin position="80"/>
        <end position="115"/>
    </location>
</feature>
<dbReference type="KEGG" id="gtr:GLOTRDRAFT_127047"/>
<keyword evidence="4" id="KW-1185">Reference proteome</keyword>
<feature type="signal peptide" evidence="2">
    <location>
        <begin position="1"/>
        <end position="20"/>
    </location>
</feature>
<dbReference type="EMBL" id="KB469298">
    <property type="protein sequence ID" value="EPQ58548.1"/>
    <property type="molecule type" value="Genomic_DNA"/>
</dbReference>